<accession>A0ABR2V023</accession>
<gene>
    <name evidence="3" type="ORF">SUNI508_06960</name>
</gene>
<keyword evidence="2" id="KW-0732">Signal</keyword>
<evidence type="ECO:0000313" key="4">
    <source>
        <dbReference type="Proteomes" id="UP001408356"/>
    </source>
</evidence>
<sequence>MKFLQIISYATVALALPNPVLLDENASLDKRTSSLSDTIASLIGNIRSIKDSHQGGAQNGSKPSKGSNGAANNHNNGNHNHGDPTFGDGHHGNHTFGDDNHGNHTFGDHNHGNQTHGNPKGGNH</sequence>
<feature type="compositionally biased region" description="Low complexity" evidence="1">
    <location>
        <begin position="68"/>
        <end position="79"/>
    </location>
</feature>
<comment type="caution">
    <text evidence="3">The sequence shown here is derived from an EMBL/GenBank/DDBJ whole genome shotgun (WGS) entry which is preliminary data.</text>
</comment>
<dbReference type="Proteomes" id="UP001408356">
    <property type="component" value="Unassembled WGS sequence"/>
</dbReference>
<evidence type="ECO:0000313" key="3">
    <source>
        <dbReference type="EMBL" id="KAK9419954.1"/>
    </source>
</evidence>
<organism evidence="3 4">
    <name type="scientific">Seiridium unicorne</name>
    <dbReference type="NCBI Taxonomy" id="138068"/>
    <lineage>
        <taxon>Eukaryota</taxon>
        <taxon>Fungi</taxon>
        <taxon>Dikarya</taxon>
        <taxon>Ascomycota</taxon>
        <taxon>Pezizomycotina</taxon>
        <taxon>Sordariomycetes</taxon>
        <taxon>Xylariomycetidae</taxon>
        <taxon>Amphisphaeriales</taxon>
        <taxon>Sporocadaceae</taxon>
        <taxon>Seiridium</taxon>
    </lineage>
</organism>
<reference evidence="3 4" key="1">
    <citation type="journal article" date="2024" name="J. Plant Pathol.">
        <title>Sequence and assembly of the genome of Seiridium unicorne, isolate CBS 538.82, causal agent of cypress canker disease.</title>
        <authorList>
            <person name="Scali E."/>
            <person name="Rocca G.D."/>
            <person name="Danti R."/>
            <person name="Garbelotto M."/>
            <person name="Barberini S."/>
            <person name="Baroncelli R."/>
            <person name="Emiliani G."/>
        </authorList>
    </citation>
    <scope>NUCLEOTIDE SEQUENCE [LARGE SCALE GENOMIC DNA]</scope>
    <source>
        <strain evidence="3 4">BM-138-508</strain>
    </source>
</reference>
<feature type="compositionally biased region" description="Polar residues" evidence="1">
    <location>
        <begin position="55"/>
        <end position="67"/>
    </location>
</feature>
<proteinExistence type="predicted"/>
<feature type="chain" id="PRO_5046184830" evidence="2">
    <location>
        <begin position="16"/>
        <end position="124"/>
    </location>
</feature>
<feature type="region of interest" description="Disordered" evidence="1">
    <location>
        <begin position="50"/>
        <end position="124"/>
    </location>
</feature>
<protein>
    <submittedName>
        <fullName evidence="3">Uncharacterized protein</fullName>
    </submittedName>
</protein>
<feature type="signal peptide" evidence="2">
    <location>
        <begin position="1"/>
        <end position="15"/>
    </location>
</feature>
<evidence type="ECO:0000256" key="2">
    <source>
        <dbReference type="SAM" id="SignalP"/>
    </source>
</evidence>
<evidence type="ECO:0000256" key="1">
    <source>
        <dbReference type="SAM" id="MobiDB-lite"/>
    </source>
</evidence>
<feature type="compositionally biased region" description="Basic and acidic residues" evidence="1">
    <location>
        <begin position="88"/>
        <end position="111"/>
    </location>
</feature>
<name>A0ABR2V023_9PEZI</name>
<dbReference type="EMBL" id="JARVKF010000279">
    <property type="protein sequence ID" value="KAK9419954.1"/>
    <property type="molecule type" value="Genomic_DNA"/>
</dbReference>
<keyword evidence="4" id="KW-1185">Reference proteome</keyword>